<gene>
    <name evidence="1" type="ORF">PXEA_LOCUS24829</name>
    <name evidence="2" type="ORF">PXEA_LOCUS36729</name>
</gene>
<evidence type="ECO:0000313" key="1">
    <source>
        <dbReference type="EMBL" id="VEL31389.1"/>
    </source>
</evidence>
<dbReference type="EMBL" id="CAAALY010280171">
    <property type="protein sequence ID" value="VEL43289.1"/>
    <property type="molecule type" value="Genomic_DNA"/>
</dbReference>
<reference evidence="1" key="1">
    <citation type="submission" date="2018-11" db="EMBL/GenBank/DDBJ databases">
        <authorList>
            <consortium name="Pathogen Informatics"/>
        </authorList>
    </citation>
    <scope>NUCLEOTIDE SEQUENCE</scope>
</reference>
<dbReference type="AlphaFoldDB" id="A0A3S5AXW1"/>
<sequence>MNENKHLYGCLPDSSYAVNIESGCGEDMERLYRTMFTSSCQAQVLTLLITFHEVGLQPLIMKLNLRLKSTQPVTQTHMRSVILERRDGSVRTVILAVLLGR</sequence>
<comment type="caution">
    <text evidence="1">The sequence shown here is derived from an EMBL/GenBank/DDBJ whole genome shotgun (WGS) entry which is preliminary data.</text>
</comment>
<keyword evidence="3" id="KW-1185">Reference proteome</keyword>
<organism evidence="1 3">
    <name type="scientific">Protopolystoma xenopodis</name>
    <dbReference type="NCBI Taxonomy" id="117903"/>
    <lineage>
        <taxon>Eukaryota</taxon>
        <taxon>Metazoa</taxon>
        <taxon>Spiralia</taxon>
        <taxon>Lophotrochozoa</taxon>
        <taxon>Platyhelminthes</taxon>
        <taxon>Monogenea</taxon>
        <taxon>Polyopisthocotylea</taxon>
        <taxon>Polystomatidea</taxon>
        <taxon>Polystomatidae</taxon>
        <taxon>Protopolystoma</taxon>
    </lineage>
</organism>
<accession>A0A3S5AXW1</accession>
<dbReference type="Proteomes" id="UP000784294">
    <property type="component" value="Unassembled WGS sequence"/>
</dbReference>
<protein>
    <submittedName>
        <fullName evidence="1">Uncharacterized protein</fullName>
    </submittedName>
</protein>
<proteinExistence type="predicted"/>
<evidence type="ECO:0000313" key="3">
    <source>
        <dbReference type="Proteomes" id="UP000784294"/>
    </source>
</evidence>
<dbReference type="EMBL" id="CAAALY010121815">
    <property type="protein sequence ID" value="VEL31389.1"/>
    <property type="molecule type" value="Genomic_DNA"/>
</dbReference>
<evidence type="ECO:0000313" key="2">
    <source>
        <dbReference type="EMBL" id="VEL43289.1"/>
    </source>
</evidence>
<name>A0A3S5AXW1_9PLAT</name>